<feature type="transmembrane region" description="Helical" evidence="1">
    <location>
        <begin position="21"/>
        <end position="41"/>
    </location>
</feature>
<sequence length="211" mass="23220">MKPELKPTSEVIEPKRRILRRILAILAILLIATLIWCRWVYVQIEHYASQDQAAPSDAIAVFGAAEYDGHPSPVFRARLDHAESLYNRGIAPLIITLGGDGGDQFSEGAVGKQYLIGAGVPESDTIAETESTSTDQSVRRLAVIARTNGLHRLVVVSDGAHLFRIHEICAANGLDVLTSPRPRVPIEGNTGETERIEHEIASYTLWRLHLN</sequence>
<evidence type="ECO:0000259" key="2">
    <source>
        <dbReference type="Pfam" id="PF02698"/>
    </source>
</evidence>
<dbReference type="RefSeq" id="WP_348261659.1">
    <property type="nucleotide sequence ID" value="NZ_CP121196.1"/>
</dbReference>
<dbReference type="GO" id="GO:0005886">
    <property type="term" value="C:plasma membrane"/>
    <property type="evidence" value="ECO:0007669"/>
    <property type="project" value="TreeGrafter"/>
</dbReference>
<proteinExistence type="predicted"/>
<keyword evidence="1" id="KW-1133">Transmembrane helix</keyword>
<dbReference type="AlphaFoldDB" id="A0AAU7DH52"/>
<dbReference type="Pfam" id="PF02698">
    <property type="entry name" value="DUF218"/>
    <property type="match status" value="1"/>
</dbReference>
<evidence type="ECO:0000256" key="1">
    <source>
        <dbReference type="SAM" id="Phobius"/>
    </source>
</evidence>
<dbReference type="Gene3D" id="3.40.50.620">
    <property type="entry name" value="HUPs"/>
    <property type="match status" value="1"/>
</dbReference>
<dbReference type="PANTHER" id="PTHR30336">
    <property type="entry name" value="INNER MEMBRANE PROTEIN, PROBABLE PERMEASE"/>
    <property type="match status" value="1"/>
</dbReference>
<dbReference type="InterPro" id="IPR051599">
    <property type="entry name" value="Cell_Envelope_Assoc"/>
</dbReference>
<keyword evidence="1" id="KW-0812">Transmembrane</keyword>
<gene>
    <name evidence="3" type="ORF">P8935_17885</name>
</gene>
<dbReference type="PANTHER" id="PTHR30336:SF20">
    <property type="entry name" value="DUF218 DOMAIN-CONTAINING PROTEIN"/>
    <property type="match status" value="1"/>
</dbReference>
<dbReference type="InterPro" id="IPR014729">
    <property type="entry name" value="Rossmann-like_a/b/a_fold"/>
</dbReference>
<dbReference type="InterPro" id="IPR003848">
    <property type="entry name" value="DUF218"/>
</dbReference>
<dbReference type="CDD" id="cd06259">
    <property type="entry name" value="YdcF-like"/>
    <property type="match status" value="1"/>
</dbReference>
<reference evidence="3" key="1">
    <citation type="submission" date="2023-03" db="EMBL/GenBank/DDBJ databases">
        <title>Edaphobacter sp.</title>
        <authorList>
            <person name="Huber K.J."/>
            <person name="Papendorf J."/>
            <person name="Pilke C."/>
            <person name="Bunk B."/>
            <person name="Sproeer C."/>
            <person name="Pester M."/>
        </authorList>
    </citation>
    <scope>NUCLEOTIDE SEQUENCE</scope>
    <source>
        <strain evidence="3">DSM 110680</strain>
    </source>
</reference>
<protein>
    <submittedName>
        <fullName evidence="3">YdcF family protein</fullName>
    </submittedName>
</protein>
<keyword evidence="1" id="KW-0472">Membrane</keyword>
<feature type="domain" description="DUF218" evidence="2">
    <location>
        <begin position="57"/>
        <end position="199"/>
    </location>
</feature>
<name>A0AAU7DH52_9BACT</name>
<organism evidence="3">
    <name type="scientific">Telmatobacter sp. DSM 110680</name>
    <dbReference type="NCBI Taxonomy" id="3036704"/>
    <lineage>
        <taxon>Bacteria</taxon>
        <taxon>Pseudomonadati</taxon>
        <taxon>Acidobacteriota</taxon>
        <taxon>Terriglobia</taxon>
        <taxon>Terriglobales</taxon>
        <taxon>Acidobacteriaceae</taxon>
        <taxon>Telmatobacter</taxon>
    </lineage>
</organism>
<evidence type="ECO:0000313" key="3">
    <source>
        <dbReference type="EMBL" id="XBH16430.1"/>
    </source>
</evidence>
<accession>A0AAU7DH52</accession>
<dbReference type="EMBL" id="CP121196">
    <property type="protein sequence ID" value="XBH16430.1"/>
    <property type="molecule type" value="Genomic_DNA"/>
</dbReference>